<dbReference type="EMBL" id="AMSG01000011">
    <property type="protein sequence ID" value="EKF55050.1"/>
    <property type="molecule type" value="Genomic_DNA"/>
</dbReference>
<evidence type="ECO:0000313" key="2">
    <source>
        <dbReference type="EMBL" id="EKF55050.1"/>
    </source>
</evidence>
<evidence type="ECO:0000256" key="1">
    <source>
        <dbReference type="SAM" id="Phobius"/>
    </source>
</evidence>
<name>K2PR62_9FLAO</name>
<keyword evidence="1" id="KW-0472">Membrane</keyword>
<dbReference type="Proteomes" id="UP000007364">
    <property type="component" value="Unassembled WGS sequence"/>
</dbReference>
<dbReference type="eggNOG" id="ENOG50344J9">
    <property type="taxonomic scope" value="Bacteria"/>
</dbReference>
<dbReference type="AlphaFoldDB" id="K2PR62"/>
<accession>K2PR62</accession>
<reference evidence="2 3" key="1">
    <citation type="journal article" date="2012" name="J. Bacteriol.">
        <title>Genome Sequence of Galbibacter marinum Type Strain ck-I2-15.</title>
        <authorList>
            <person name="Lai Q."/>
            <person name="Li C."/>
            <person name="Shao Z."/>
        </authorList>
    </citation>
    <scope>NUCLEOTIDE SEQUENCE [LARGE SCALE GENOMIC DNA]</scope>
    <source>
        <strain evidence="3">ck-I2-15</strain>
    </source>
</reference>
<gene>
    <name evidence="2" type="ORF">I215_09316</name>
</gene>
<organism evidence="2 3">
    <name type="scientific">Galbibacter marinus</name>
    <dbReference type="NCBI Taxonomy" id="555500"/>
    <lineage>
        <taxon>Bacteria</taxon>
        <taxon>Pseudomonadati</taxon>
        <taxon>Bacteroidota</taxon>
        <taxon>Flavobacteriia</taxon>
        <taxon>Flavobacteriales</taxon>
        <taxon>Flavobacteriaceae</taxon>
        <taxon>Galbibacter</taxon>
    </lineage>
</organism>
<keyword evidence="1" id="KW-0812">Transmembrane</keyword>
<keyword evidence="3" id="KW-1185">Reference proteome</keyword>
<evidence type="ECO:0000313" key="3">
    <source>
        <dbReference type="Proteomes" id="UP000007364"/>
    </source>
</evidence>
<dbReference type="STRING" id="555500.I215_09316"/>
<keyword evidence="1" id="KW-1133">Transmembrane helix</keyword>
<feature type="transmembrane region" description="Helical" evidence="1">
    <location>
        <begin position="36"/>
        <end position="56"/>
    </location>
</feature>
<proteinExistence type="predicted"/>
<comment type="caution">
    <text evidence="2">The sequence shown here is derived from an EMBL/GenBank/DDBJ whole genome shotgun (WGS) entry which is preliminary data.</text>
</comment>
<feature type="transmembrane region" description="Helical" evidence="1">
    <location>
        <begin position="12"/>
        <end position="30"/>
    </location>
</feature>
<sequence>MNITGIIINRLLFRFAPIITLLVCMLYYELISFDNFFNILGFLFCILIVIFVYYFYDLIKHFNKVILRKKILQQAKLQGIPADIALPRKLNFLDKRLSTKYPPRQSHIGG</sequence>
<protein>
    <submittedName>
        <fullName evidence="2">Uncharacterized protein</fullName>
    </submittedName>
</protein>